<comment type="caution">
    <text evidence="3">The sequence shown here is derived from an EMBL/GenBank/DDBJ whole genome shotgun (WGS) entry which is preliminary data.</text>
</comment>
<accession>A0A835HRN7</accession>
<dbReference type="OrthoDB" id="6513042at2759"/>
<evidence type="ECO:0000256" key="1">
    <source>
        <dbReference type="SAM" id="MobiDB-lite"/>
    </source>
</evidence>
<feature type="domain" description="5'-3' DNA helicase ZGRF1-like N-terminal" evidence="2">
    <location>
        <begin position="363"/>
        <end position="436"/>
    </location>
</feature>
<keyword evidence="4" id="KW-1185">Reference proteome</keyword>
<dbReference type="GO" id="GO:0006302">
    <property type="term" value="P:double-strand break repair"/>
    <property type="evidence" value="ECO:0007669"/>
    <property type="project" value="TreeGrafter"/>
</dbReference>
<name>A0A835HRN7_9MAGN</name>
<evidence type="ECO:0000313" key="4">
    <source>
        <dbReference type="Proteomes" id="UP000631114"/>
    </source>
</evidence>
<dbReference type="Proteomes" id="UP000631114">
    <property type="component" value="Unassembled WGS sequence"/>
</dbReference>
<evidence type="ECO:0000259" key="2">
    <source>
        <dbReference type="Pfam" id="PF10382"/>
    </source>
</evidence>
<feature type="region of interest" description="Disordered" evidence="1">
    <location>
        <begin position="464"/>
        <end position="512"/>
    </location>
</feature>
<dbReference type="PANTHER" id="PTHR28535">
    <property type="entry name" value="ZINC FINGER GRF-TYPE CONTAINING 1"/>
    <property type="match status" value="1"/>
</dbReference>
<feature type="domain" description="5'-3' DNA helicase ZGRF1-like N-terminal" evidence="2">
    <location>
        <begin position="5"/>
        <end position="81"/>
    </location>
</feature>
<dbReference type="AlphaFoldDB" id="A0A835HRN7"/>
<evidence type="ECO:0000313" key="3">
    <source>
        <dbReference type="EMBL" id="KAF9601903.1"/>
    </source>
</evidence>
<dbReference type="GO" id="GO:0035861">
    <property type="term" value="C:site of double-strand break"/>
    <property type="evidence" value="ECO:0007669"/>
    <property type="project" value="TreeGrafter"/>
</dbReference>
<dbReference type="PANTHER" id="PTHR28535:SF1">
    <property type="entry name" value="PROTEIN ZGRF1"/>
    <property type="match status" value="1"/>
</dbReference>
<feature type="region of interest" description="Disordered" evidence="1">
    <location>
        <begin position="606"/>
        <end position="662"/>
    </location>
</feature>
<dbReference type="GO" id="GO:0005634">
    <property type="term" value="C:nucleus"/>
    <property type="evidence" value="ECO:0007669"/>
    <property type="project" value="TreeGrafter"/>
</dbReference>
<dbReference type="Pfam" id="PF10382">
    <property type="entry name" value="ZGRF1-like_N"/>
    <property type="match status" value="3"/>
</dbReference>
<feature type="compositionally biased region" description="Basic and acidic residues" evidence="1">
    <location>
        <begin position="633"/>
        <end position="654"/>
    </location>
</feature>
<dbReference type="InterPro" id="IPR018838">
    <property type="entry name" value="ZGRF1-like_N"/>
</dbReference>
<protein>
    <recommendedName>
        <fullName evidence="2">5'-3' DNA helicase ZGRF1-like N-terminal domain-containing protein</fullName>
    </recommendedName>
</protein>
<reference evidence="3 4" key="1">
    <citation type="submission" date="2020-10" db="EMBL/GenBank/DDBJ databases">
        <title>The Coptis chinensis genome and diversification of protoberbering-type alkaloids.</title>
        <authorList>
            <person name="Wang B."/>
            <person name="Shu S."/>
            <person name="Song C."/>
            <person name="Liu Y."/>
        </authorList>
    </citation>
    <scope>NUCLEOTIDE SEQUENCE [LARGE SCALE GENOMIC DNA]</scope>
    <source>
        <strain evidence="3">HL-2020</strain>
        <tissue evidence="3">Leaf</tissue>
    </source>
</reference>
<feature type="compositionally biased region" description="Basic and acidic residues" evidence="1">
    <location>
        <begin position="464"/>
        <end position="473"/>
    </location>
</feature>
<dbReference type="InterPro" id="IPR052800">
    <property type="entry name" value="DNA_Repair_Helicase_ZGRF1"/>
</dbReference>
<gene>
    <name evidence="3" type="ORF">IFM89_023967</name>
</gene>
<organism evidence="3 4">
    <name type="scientific">Coptis chinensis</name>
    <dbReference type="NCBI Taxonomy" id="261450"/>
    <lineage>
        <taxon>Eukaryota</taxon>
        <taxon>Viridiplantae</taxon>
        <taxon>Streptophyta</taxon>
        <taxon>Embryophyta</taxon>
        <taxon>Tracheophyta</taxon>
        <taxon>Spermatophyta</taxon>
        <taxon>Magnoliopsida</taxon>
        <taxon>Ranunculales</taxon>
        <taxon>Ranunculaceae</taxon>
        <taxon>Coptidoideae</taxon>
        <taxon>Coptis</taxon>
    </lineage>
</organism>
<feature type="domain" description="5'-3' DNA helicase ZGRF1-like N-terminal" evidence="2">
    <location>
        <begin position="132"/>
        <end position="207"/>
    </location>
</feature>
<dbReference type="EMBL" id="JADFTS010000006">
    <property type="protein sequence ID" value="KAF9601903.1"/>
    <property type="molecule type" value="Genomic_DNA"/>
</dbReference>
<proteinExistence type="predicted"/>
<sequence>MEELKKWTVTYTKHLKQKRKLYHDGVLQLHCSNGTHKFYLYDENGMVIDSRFLKKGEAVECGKTLNFSGYLVDIPDIEDKSKSLLSDLKNVQEMVKKPRQKFGTLHGTELKPSPLKHFEVKVKEEEKEKTAEWHVLYTMQKTKKAKKYHDGILRLVVGLSHTKQVFLYDDSDKLLESRFLKKDEVVRCGETLTFEGYLVDIGNLVENCQPIPDSNVQGRAKRSIENFGRLNVPFAGEIQSDNTSSRGVASDSSISHIDRIKLNGFSSSVGRVNGLGNNVAPGNRPSVVHNIKSESVNGLVNSVAPGNQPSVAHNVKIESEHNGLGNNAAPENHPSLTNNVRTGMTSCSCLLGLYFDISQMNAEWHALYTTQKTQKTKKYHDGFLRLSVGVSQRKQVTLLSKDGTVLSSKYLSFSEDVRTGSKLELTGHLVEIREAILLEGGDIQNANSLGTSLASCPTISTVDRMKLNSSDRRNKTKSYGPPNNTSSGKDLGLYSKSSNVDKDKFSQSGTRTDPIRDAHQILFTLKRPMKEGMPPAKEAIVQQIGSSQDSDLGEFGNQDLLGQDAFELNLMRRSVIHIPDGNPENYNVGSNAQVVTEVSQSECFEKLPASGPHNGGVDLPLPSLVGSDSCPEDPERKNCKELKSKGKEQVDKNEFPSFDLGF</sequence>